<comment type="caution">
    <text evidence="3">The sequence shown here is derived from an EMBL/GenBank/DDBJ whole genome shotgun (WGS) entry which is preliminary data.</text>
</comment>
<dbReference type="AlphaFoldDB" id="A0A1Y1UAH7"/>
<keyword evidence="4" id="KW-1185">Reference proteome</keyword>
<evidence type="ECO:0000313" key="3">
    <source>
        <dbReference type="EMBL" id="ORX34554.1"/>
    </source>
</evidence>
<gene>
    <name evidence="3" type="ORF">BD324DRAFT_610120</name>
</gene>
<feature type="compositionally biased region" description="Low complexity" evidence="1">
    <location>
        <begin position="103"/>
        <end position="126"/>
    </location>
</feature>
<keyword evidence="2" id="KW-0472">Membrane</keyword>
<dbReference type="InParanoid" id="A0A1Y1UAH7"/>
<evidence type="ECO:0000256" key="2">
    <source>
        <dbReference type="SAM" id="Phobius"/>
    </source>
</evidence>
<proteinExistence type="predicted"/>
<name>A0A1Y1UAH7_9TREE</name>
<protein>
    <submittedName>
        <fullName evidence="3">Uncharacterized protein</fullName>
    </submittedName>
</protein>
<accession>A0A1Y1UAH7</accession>
<feature type="transmembrane region" description="Helical" evidence="2">
    <location>
        <begin position="166"/>
        <end position="191"/>
    </location>
</feature>
<dbReference type="Proteomes" id="UP000193218">
    <property type="component" value="Unassembled WGS sequence"/>
</dbReference>
<evidence type="ECO:0000256" key="1">
    <source>
        <dbReference type="SAM" id="MobiDB-lite"/>
    </source>
</evidence>
<dbReference type="EMBL" id="NBSH01000014">
    <property type="protein sequence ID" value="ORX34554.1"/>
    <property type="molecule type" value="Genomic_DNA"/>
</dbReference>
<evidence type="ECO:0000313" key="4">
    <source>
        <dbReference type="Proteomes" id="UP000193218"/>
    </source>
</evidence>
<sequence length="257" mass="27224">MAFCRGKWSIILQYTCTELTAVSIVAQNSATTLDTQQALAEHADQGGAGADKIADQDFATMTMVGAFSGPSVKDATSPSVTGSMVTQSTEIAFASDTSSATRSVSGPSNPNEVSSPSSSSTSSIILSSSPTSYAGTAAILSPGPLHADDTVAQSGSPSRPNQLKHILIIVIPVALSILLVASLITWAIVWYKNRQIRSRRKRRSKETRQHGETDASSSSRIPSRLWRGTGWTVSAPSEPSFGTLSVITKDWKRETYG</sequence>
<organism evidence="3 4">
    <name type="scientific">Kockovaella imperatae</name>
    <dbReference type="NCBI Taxonomy" id="4999"/>
    <lineage>
        <taxon>Eukaryota</taxon>
        <taxon>Fungi</taxon>
        <taxon>Dikarya</taxon>
        <taxon>Basidiomycota</taxon>
        <taxon>Agaricomycotina</taxon>
        <taxon>Tremellomycetes</taxon>
        <taxon>Tremellales</taxon>
        <taxon>Cuniculitremaceae</taxon>
        <taxon>Kockovaella</taxon>
    </lineage>
</organism>
<feature type="region of interest" description="Disordered" evidence="1">
    <location>
        <begin position="199"/>
        <end position="223"/>
    </location>
</feature>
<keyword evidence="2" id="KW-1133">Transmembrane helix</keyword>
<reference evidence="3 4" key="1">
    <citation type="submission" date="2017-03" db="EMBL/GenBank/DDBJ databases">
        <title>Widespread Adenine N6-methylation of Active Genes in Fungi.</title>
        <authorList>
            <consortium name="DOE Joint Genome Institute"/>
            <person name="Mondo S.J."/>
            <person name="Dannebaum R.O."/>
            <person name="Kuo R.C."/>
            <person name="Louie K.B."/>
            <person name="Bewick A.J."/>
            <person name="Labutti K."/>
            <person name="Haridas S."/>
            <person name="Kuo A."/>
            <person name="Salamov A."/>
            <person name="Ahrendt S.R."/>
            <person name="Lau R."/>
            <person name="Bowen B.P."/>
            <person name="Lipzen A."/>
            <person name="Sullivan W."/>
            <person name="Andreopoulos W.B."/>
            <person name="Clum A."/>
            <person name="Lindquist E."/>
            <person name="Daum C."/>
            <person name="Northen T.R."/>
            <person name="Ramamoorthy G."/>
            <person name="Schmitz R.J."/>
            <person name="Gryganskyi A."/>
            <person name="Culley D."/>
            <person name="Magnuson J."/>
            <person name="James T.Y."/>
            <person name="O'Malley M.A."/>
            <person name="Stajich J.E."/>
            <person name="Spatafora J.W."/>
            <person name="Visel A."/>
            <person name="Grigoriev I.V."/>
        </authorList>
    </citation>
    <scope>NUCLEOTIDE SEQUENCE [LARGE SCALE GENOMIC DNA]</scope>
    <source>
        <strain evidence="3 4">NRRL Y-17943</strain>
    </source>
</reference>
<dbReference type="RefSeq" id="XP_021868817.1">
    <property type="nucleotide sequence ID" value="XM_022014190.1"/>
</dbReference>
<feature type="region of interest" description="Disordered" evidence="1">
    <location>
        <begin position="96"/>
        <end position="126"/>
    </location>
</feature>
<keyword evidence="2" id="KW-0812">Transmembrane</keyword>
<dbReference type="GeneID" id="33555998"/>